<reference evidence="2 3" key="1">
    <citation type="journal article" date="2022" name="Nat. Genet.">
        <title>Improved pea reference genome and pan-genome highlight genomic features and evolutionary characteristics.</title>
        <authorList>
            <person name="Yang T."/>
            <person name="Liu R."/>
            <person name="Luo Y."/>
            <person name="Hu S."/>
            <person name="Wang D."/>
            <person name="Wang C."/>
            <person name="Pandey M.K."/>
            <person name="Ge S."/>
            <person name="Xu Q."/>
            <person name="Li N."/>
            <person name="Li G."/>
            <person name="Huang Y."/>
            <person name="Saxena R.K."/>
            <person name="Ji Y."/>
            <person name="Li M."/>
            <person name="Yan X."/>
            <person name="He Y."/>
            <person name="Liu Y."/>
            <person name="Wang X."/>
            <person name="Xiang C."/>
            <person name="Varshney R.K."/>
            <person name="Ding H."/>
            <person name="Gao S."/>
            <person name="Zong X."/>
        </authorList>
    </citation>
    <scope>NUCLEOTIDE SEQUENCE [LARGE SCALE GENOMIC DNA]</scope>
    <source>
        <strain evidence="2 3">cv. Zhongwan 6</strain>
    </source>
</reference>
<keyword evidence="3" id="KW-1185">Reference proteome</keyword>
<protein>
    <recommendedName>
        <fullName evidence="1">Zinc finger-XS domain-containing protein</fullName>
    </recommendedName>
</protein>
<dbReference type="AlphaFoldDB" id="A0A9D5H016"/>
<dbReference type="Gramene" id="Psat01G0477200-T1">
    <property type="protein sequence ID" value="KAI5447049.1"/>
    <property type="gene ID" value="KIW84_014772"/>
</dbReference>
<evidence type="ECO:0000313" key="2">
    <source>
        <dbReference type="EMBL" id="KAI5447049.1"/>
    </source>
</evidence>
<dbReference type="Proteomes" id="UP001058974">
    <property type="component" value="Chromosome 1"/>
</dbReference>
<organism evidence="2 3">
    <name type="scientific">Pisum sativum</name>
    <name type="common">Garden pea</name>
    <name type="synonym">Lathyrus oleraceus</name>
    <dbReference type="NCBI Taxonomy" id="3888"/>
    <lineage>
        <taxon>Eukaryota</taxon>
        <taxon>Viridiplantae</taxon>
        <taxon>Streptophyta</taxon>
        <taxon>Embryophyta</taxon>
        <taxon>Tracheophyta</taxon>
        <taxon>Spermatophyta</taxon>
        <taxon>Magnoliopsida</taxon>
        <taxon>eudicotyledons</taxon>
        <taxon>Gunneridae</taxon>
        <taxon>Pentapetalae</taxon>
        <taxon>rosids</taxon>
        <taxon>fabids</taxon>
        <taxon>Fabales</taxon>
        <taxon>Fabaceae</taxon>
        <taxon>Papilionoideae</taxon>
        <taxon>50 kb inversion clade</taxon>
        <taxon>NPAAA clade</taxon>
        <taxon>Hologalegina</taxon>
        <taxon>IRL clade</taxon>
        <taxon>Fabeae</taxon>
        <taxon>Lathyrus</taxon>
    </lineage>
</organism>
<dbReference type="InterPro" id="IPR045177">
    <property type="entry name" value="FDM1-5/IDN2"/>
</dbReference>
<dbReference type="Pfam" id="PF03470">
    <property type="entry name" value="zf-XS"/>
    <property type="match status" value="1"/>
</dbReference>
<sequence length="191" mass="22078">MYKKSQHTRESDLKYYQHRYFNELKDDYYKLEIYDSIIRCPFCLNKDYYSVSDLLRHASRIAGDLHGETVKEIAKHSALESAKDKLPRVNVADDKSLNVCIDKARSVNENAVKDQSLDVVIAKNKSAIEIVNTTEDEFVWPWMVVLANNVTNYDPKSGIDGKNQRSKYHKLFKRDVLAARYPDNAALRDLG</sequence>
<evidence type="ECO:0000259" key="1">
    <source>
        <dbReference type="Pfam" id="PF03470"/>
    </source>
</evidence>
<dbReference type="PANTHER" id="PTHR21596:SF23">
    <property type="entry name" value="FACTOR OF DNA METHYLATION 4"/>
    <property type="match status" value="1"/>
</dbReference>
<proteinExistence type="predicted"/>
<dbReference type="PANTHER" id="PTHR21596">
    <property type="entry name" value="RIBONUCLEASE P SUBUNIT P38"/>
    <property type="match status" value="1"/>
</dbReference>
<name>A0A9D5H016_PEA</name>
<accession>A0A9D5H016</accession>
<comment type="caution">
    <text evidence="2">The sequence shown here is derived from an EMBL/GenBank/DDBJ whole genome shotgun (WGS) entry which is preliminary data.</text>
</comment>
<evidence type="ECO:0000313" key="3">
    <source>
        <dbReference type="Proteomes" id="UP001058974"/>
    </source>
</evidence>
<dbReference type="InterPro" id="IPR005381">
    <property type="entry name" value="Znf-XS_domain"/>
</dbReference>
<dbReference type="GO" id="GO:0080188">
    <property type="term" value="P:gene silencing by siRNA-directed DNA methylation"/>
    <property type="evidence" value="ECO:0007669"/>
    <property type="project" value="InterPro"/>
</dbReference>
<dbReference type="EMBL" id="JAMSHJ010000001">
    <property type="protein sequence ID" value="KAI5447049.1"/>
    <property type="molecule type" value="Genomic_DNA"/>
</dbReference>
<feature type="domain" description="Zinc finger-XS" evidence="1">
    <location>
        <begin position="40"/>
        <end position="79"/>
    </location>
</feature>
<gene>
    <name evidence="2" type="ORF">KIW84_014772</name>
</gene>